<organism evidence="3 4">
    <name type="scientific">Colletotrichum abscissum</name>
    <dbReference type="NCBI Taxonomy" id="1671311"/>
    <lineage>
        <taxon>Eukaryota</taxon>
        <taxon>Fungi</taxon>
        <taxon>Dikarya</taxon>
        <taxon>Ascomycota</taxon>
        <taxon>Pezizomycotina</taxon>
        <taxon>Sordariomycetes</taxon>
        <taxon>Hypocreomycetidae</taxon>
        <taxon>Glomerellales</taxon>
        <taxon>Glomerellaceae</taxon>
        <taxon>Colletotrichum</taxon>
        <taxon>Colletotrichum acutatum species complex</taxon>
    </lineage>
</organism>
<keyword evidence="1" id="KW-0175">Coiled coil</keyword>
<reference evidence="3" key="1">
    <citation type="submission" date="2019-01" db="EMBL/GenBank/DDBJ databases">
        <title>Colletotrichum abscissum LGMF1257.</title>
        <authorList>
            <person name="Baroncelli R."/>
        </authorList>
    </citation>
    <scope>NUCLEOTIDE SEQUENCE</scope>
    <source>
        <strain evidence="3">Ca142</strain>
    </source>
</reference>
<dbReference type="EMBL" id="SDAQ01000176">
    <property type="protein sequence ID" value="KAI3531978.1"/>
    <property type="molecule type" value="Genomic_DNA"/>
</dbReference>
<gene>
    <name evidence="3" type="ORF">CABS02_13992</name>
</gene>
<evidence type="ECO:0000313" key="3">
    <source>
        <dbReference type="EMBL" id="KAI3531978.1"/>
    </source>
</evidence>
<dbReference type="AlphaFoldDB" id="A0A9Q0AWI0"/>
<dbReference type="Proteomes" id="UP001056436">
    <property type="component" value="Unassembled WGS sequence"/>
</dbReference>
<evidence type="ECO:0000256" key="2">
    <source>
        <dbReference type="SAM" id="MobiDB-lite"/>
    </source>
</evidence>
<comment type="caution">
    <text evidence="3">The sequence shown here is derived from an EMBL/GenBank/DDBJ whole genome shotgun (WGS) entry which is preliminary data.</text>
</comment>
<sequence>MSGRRLTAARGKVLFDAWKKWEARNKEAYVELREAMAELRSIRDELQTARGELQCVICGFRPKWPGLARTPLEGSYAGQRDAAEPQQRKDRSTELSPTTQQHMRTRWLQ</sequence>
<feature type="coiled-coil region" evidence="1">
    <location>
        <begin position="25"/>
        <end position="52"/>
    </location>
</feature>
<feature type="compositionally biased region" description="Basic and acidic residues" evidence="2">
    <location>
        <begin position="81"/>
        <end position="93"/>
    </location>
</feature>
<keyword evidence="4" id="KW-1185">Reference proteome</keyword>
<feature type="compositionally biased region" description="Polar residues" evidence="2">
    <location>
        <begin position="94"/>
        <end position="109"/>
    </location>
</feature>
<feature type="region of interest" description="Disordered" evidence="2">
    <location>
        <begin position="71"/>
        <end position="109"/>
    </location>
</feature>
<evidence type="ECO:0000256" key="1">
    <source>
        <dbReference type="SAM" id="Coils"/>
    </source>
</evidence>
<protein>
    <submittedName>
        <fullName evidence="3">Uncharacterized protein</fullName>
    </submittedName>
</protein>
<proteinExistence type="predicted"/>
<name>A0A9Q0AWI0_9PEZI</name>
<accession>A0A9Q0AWI0</accession>
<evidence type="ECO:0000313" key="4">
    <source>
        <dbReference type="Proteomes" id="UP001056436"/>
    </source>
</evidence>